<feature type="region of interest" description="Disordered" evidence="1">
    <location>
        <begin position="19"/>
        <end position="44"/>
    </location>
</feature>
<organism evidence="2">
    <name type="scientific">Ectopseudomonas oleovorans</name>
    <name type="common">Pseudomonas oleovorans</name>
    <dbReference type="NCBI Taxonomy" id="301"/>
    <lineage>
        <taxon>Bacteria</taxon>
        <taxon>Pseudomonadati</taxon>
        <taxon>Pseudomonadota</taxon>
        <taxon>Gammaproteobacteria</taxon>
        <taxon>Pseudomonadales</taxon>
        <taxon>Pseudomonadaceae</taxon>
        <taxon>Ectopseudomonas</taxon>
    </lineage>
</organism>
<proteinExistence type="predicted"/>
<dbReference type="InterPro" id="IPR019651">
    <property type="entry name" value="Glutamate_DH_NAD-spec"/>
</dbReference>
<gene>
    <name evidence="2" type="ORF">POT9AD_1330</name>
</gene>
<reference evidence="2" key="1">
    <citation type="submission" date="2018-11" db="EMBL/GenBank/DDBJ databases">
        <authorList>
            <consortium name="Genoscope - CEA"/>
            <person name="William W."/>
        </authorList>
    </citation>
    <scope>NUCLEOTIDE SEQUENCE [LARGE SCALE GENOMIC DNA]</scope>
    <source>
        <strain evidence="2">T9AD</strain>
    </source>
</reference>
<feature type="region of interest" description="Disordered" evidence="1">
    <location>
        <begin position="936"/>
        <end position="957"/>
    </location>
</feature>
<dbReference type="AlphaFoldDB" id="A0A653B190"/>
<dbReference type="EMBL" id="LR130779">
    <property type="protein sequence ID" value="VDN62315.1"/>
    <property type="molecule type" value="Genomic_DNA"/>
</dbReference>
<evidence type="ECO:0000313" key="2">
    <source>
        <dbReference type="EMBL" id="VDN62315.1"/>
    </source>
</evidence>
<sequence length="957" mass="103896">MCCTLRFVSSRYADAGEGSRAAYPDRQMRRRSEKQRATRPSLPEGRKACAHPLLVLLDLFELSVDHVVTGILGVTGVRLGGTGLRLLGVHLLRQRRGGLGQGVHLGLDSFLVVALQCDFQFTDGFLDGGLLLGSRLVARLGEHLAGGVHQLVALVARSGQLFELAVFLGVGLGVTHHLLDLFLGQTGVGLDHDGLLLASGLVLGGHVQDAVGIDIEGHFDLRHATRSRRNLGQVELAEGLVLRRLLALALQHVNGHGALVVVGGGEHLRLLGRDGGVLLDQRGHHATHGFDTQGQRGNVQQQHVLDITSQYRALNGSAHGHGFVRVDVLARLLAEELGNGLLHQRHAGLTTDQDHVVDLADVDAGILQRGAARLDGALHQVLDQRLQLGAGDLHVQVLRTAGICSDVRQVDVSLLARGQLDLGLLGSFLQALHRQRVTLEVHAGFFLELVDEVVDQTNVEVLTTEEGVAVGGQHFELVLAVDFGDLDHRHVEGTATQVIDDHGVVALGLVHAIGQRSRGRLVDDALYVQTGDATGILGGLTLAVVEVGRNGDHRFGDRLAKVVLSGLLHLLQHFGADLRRGHLLAVDLDPGVVVVSLDDLVRNHLDVFLHDILVETTTDQTLHRIQGVVRIGHGLALGRLANQGFAVVGVSDDGRRGASAFGVLQHLDVAVFQNGDAGVGGPQVDTDDFAHENSPETLIFPSPRFAGAGSTKTLDSEMGSPPKISSLLVDGRRRRGRRLAHHDHGRAQQAAVEQVALLEHLEHRVRLDVDTLFHRHGLVMLRVERSAMRVQRFQLMTRQGVDEQLEGQLHALAHALDRLVVRARQLQTTFQAVDDRQQVVGEFFQGELVRLLHVLLGATTHVLQLGRHAQRLVLRCSQLLFQCLHASRQVIARRDILCRLSLGVLRIQVLFVSHAYLLSNESARVRPAHLPAYMESNPQLSRGDRGGLSGKEKTLYK</sequence>
<dbReference type="Pfam" id="PF10712">
    <property type="entry name" value="NAD-GH"/>
    <property type="match status" value="1"/>
</dbReference>
<feature type="compositionally biased region" description="Basic and acidic residues" evidence="1">
    <location>
        <begin position="942"/>
        <end position="957"/>
    </location>
</feature>
<protein>
    <submittedName>
        <fullName evidence="2">Uncharacterized protein</fullName>
    </submittedName>
</protein>
<evidence type="ECO:0000256" key="1">
    <source>
        <dbReference type="SAM" id="MobiDB-lite"/>
    </source>
</evidence>
<name>A0A653B190_ECTOL</name>
<accession>A0A653B190</accession>